<reference evidence="2 3" key="1">
    <citation type="submission" date="2017-07" db="EMBL/GenBank/DDBJ databases">
        <title>Tetzosporium hominis gen.nov. sp.nov.</title>
        <authorList>
            <person name="Tetz G."/>
            <person name="Tetz V."/>
        </authorList>
    </citation>
    <scope>NUCLEOTIDE SEQUENCE [LARGE SCALE GENOMIC DNA]</scope>
    <source>
        <strain evidence="2 3">VT-49</strain>
    </source>
</reference>
<dbReference type="Gene3D" id="3.40.30.10">
    <property type="entry name" value="Glutaredoxin"/>
    <property type="match status" value="1"/>
</dbReference>
<protein>
    <submittedName>
        <fullName evidence="2">Thiol reductase thioredoxin</fullName>
    </submittedName>
</protein>
<dbReference type="Pfam" id="PF00085">
    <property type="entry name" value="Thioredoxin"/>
    <property type="match status" value="1"/>
</dbReference>
<evidence type="ECO:0000313" key="2">
    <source>
        <dbReference type="EMBL" id="OZS78758.1"/>
    </source>
</evidence>
<evidence type="ECO:0000259" key="1">
    <source>
        <dbReference type="Pfam" id="PF00085"/>
    </source>
</evidence>
<proteinExistence type="predicted"/>
<dbReference type="SUPFAM" id="SSF52833">
    <property type="entry name" value="Thioredoxin-like"/>
    <property type="match status" value="1"/>
</dbReference>
<gene>
    <name evidence="2" type="ORF">CF394_04260</name>
</gene>
<sequence length="109" mass="12553">MKDIQTFEEWQTVREQQPVGLLFVKTTGCSVCEGLLPQVQEIEANYTIPFYKVNIADVPEVAGQLGLYTAPVVLLWHQAKEIQRFARFVPMQELIFRLDQLQEVTDDVL</sequence>
<name>A0A264W588_9BACL</name>
<dbReference type="AlphaFoldDB" id="A0A264W588"/>
<accession>A0A264W588</accession>
<dbReference type="CDD" id="cd02947">
    <property type="entry name" value="TRX_family"/>
    <property type="match status" value="1"/>
</dbReference>
<dbReference type="OrthoDB" id="411356at2"/>
<evidence type="ECO:0000313" key="3">
    <source>
        <dbReference type="Proteomes" id="UP000217065"/>
    </source>
</evidence>
<dbReference type="EMBL" id="NOKQ01000187">
    <property type="protein sequence ID" value="OZS78758.1"/>
    <property type="molecule type" value="Genomic_DNA"/>
</dbReference>
<dbReference type="RefSeq" id="WP_094941992.1">
    <property type="nucleotide sequence ID" value="NZ_NOKQ01000187.1"/>
</dbReference>
<dbReference type="InterPro" id="IPR036249">
    <property type="entry name" value="Thioredoxin-like_sf"/>
</dbReference>
<organism evidence="2 3">
    <name type="scientific">Tetzosporium hominis</name>
    <dbReference type="NCBI Taxonomy" id="2020506"/>
    <lineage>
        <taxon>Bacteria</taxon>
        <taxon>Bacillati</taxon>
        <taxon>Bacillota</taxon>
        <taxon>Bacilli</taxon>
        <taxon>Bacillales</taxon>
        <taxon>Caryophanaceae</taxon>
        <taxon>Tetzosporium</taxon>
    </lineage>
</organism>
<keyword evidence="3" id="KW-1185">Reference proteome</keyword>
<dbReference type="InterPro" id="IPR013766">
    <property type="entry name" value="Thioredoxin_domain"/>
</dbReference>
<feature type="domain" description="Thioredoxin" evidence="1">
    <location>
        <begin position="13"/>
        <end position="94"/>
    </location>
</feature>
<comment type="caution">
    <text evidence="2">The sequence shown here is derived from an EMBL/GenBank/DDBJ whole genome shotgun (WGS) entry which is preliminary data.</text>
</comment>
<dbReference type="Proteomes" id="UP000217065">
    <property type="component" value="Unassembled WGS sequence"/>
</dbReference>